<protein>
    <submittedName>
        <fullName evidence="3">MaoC family dehydratase</fullName>
    </submittedName>
</protein>
<keyword evidence="4" id="KW-1185">Reference proteome</keyword>
<evidence type="ECO:0000256" key="1">
    <source>
        <dbReference type="ARBA" id="ARBA00005254"/>
    </source>
</evidence>
<comment type="caution">
    <text evidence="3">The sequence shown here is derived from an EMBL/GenBank/DDBJ whole genome shotgun (WGS) entry which is preliminary data.</text>
</comment>
<dbReference type="AlphaFoldDB" id="A0A7X6L0X7"/>
<dbReference type="SUPFAM" id="SSF54637">
    <property type="entry name" value="Thioesterase/thiol ester dehydrase-isomerase"/>
    <property type="match status" value="1"/>
</dbReference>
<name>A0A7X6L0X7_9NOCA</name>
<reference evidence="3 4" key="1">
    <citation type="submission" date="2020-04" db="EMBL/GenBank/DDBJ databases">
        <title>MicrobeNet Type strains.</title>
        <authorList>
            <person name="Nicholson A.C."/>
        </authorList>
    </citation>
    <scope>NUCLEOTIDE SEQUENCE [LARGE SCALE GENOMIC DNA]</scope>
    <source>
        <strain evidence="3 4">DSM 44956</strain>
    </source>
</reference>
<dbReference type="PANTHER" id="PTHR42993">
    <property type="entry name" value="MAOC-LIKE DEHYDRATASE DOMAIN-CONTAINING PROTEIN"/>
    <property type="match status" value="1"/>
</dbReference>
<dbReference type="InterPro" id="IPR002539">
    <property type="entry name" value="MaoC-like_dom"/>
</dbReference>
<dbReference type="Proteomes" id="UP000540698">
    <property type="component" value="Unassembled WGS sequence"/>
</dbReference>
<dbReference type="EMBL" id="JAAXOS010000003">
    <property type="protein sequence ID" value="NKY25830.1"/>
    <property type="molecule type" value="Genomic_DNA"/>
</dbReference>
<evidence type="ECO:0000313" key="3">
    <source>
        <dbReference type="EMBL" id="NKY25830.1"/>
    </source>
</evidence>
<accession>A0A7X6L0X7</accession>
<evidence type="ECO:0000313" key="4">
    <source>
        <dbReference type="Proteomes" id="UP000540698"/>
    </source>
</evidence>
<comment type="similarity">
    <text evidence="1">Belongs to the enoyl-CoA hydratase/isomerase family.</text>
</comment>
<dbReference type="Gene3D" id="3.10.129.10">
    <property type="entry name" value="Hotdog Thioesterase"/>
    <property type="match status" value="1"/>
</dbReference>
<proteinExistence type="inferred from homology"/>
<dbReference type="CDD" id="cd03450">
    <property type="entry name" value="NodN"/>
    <property type="match status" value="1"/>
</dbReference>
<sequence length="150" mass="16492">MRTFTSVEDLSSAMGETVGPGPWFTIDQDRVDAFADCTGDDQWIHVDPERAAEGPYGTTIAHGYLTLSMIPFLGRDLYAIDFGTARVNYGSNKVRFPSPVRVGTRVRASATPVDLRVETSRGLLTVRWVVENEGQDKPVLVAETLTVVML</sequence>
<evidence type="ECO:0000259" key="2">
    <source>
        <dbReference type="Pfam" id="PF01575"/>
    </source>
</evidence>
<dbReference type="InterPro" id="IPR029069">
    <property type="entry name" value="HotDog_dom_sf"/>
</dbReference>
<dbReference type="InterPro" id="IPR039375">
    <property type="entry name" value="NodN-like"/>
</dbReference>
<feature type="domain" description="MaoC-like" evidence="2">
    <location>
        <begin position="12"/>
        <end position="117"/>
    </location>
</feature>
<gene>
    <name evidence="3" type="ORF">HGB38_06245</name>
</gene>
<organism evidence="3 4">
    <name type="scientific">Nocardia gamkensis</name>
    <dbReference type="NCBI Taxonomy" id="352869"/>
    <lineage>
        <taxon>Bacteria</taxon>
        <taxon>Bacillati</taxon>
        <taxon>Actinomycetota</taxon>
        <taxon>Actinomycetes</taxon>
        <taxon>Mycobacteriales</taxon>
        <taxon>Nocardiaceae</taxon>
        <taxon>Nocardia</taxon>
    </lineage>
</organism>
<dbReference type="Pfam" id="PF01575">
    <property type="entry name" value="MaoC_dehydratas"/>
    <property type="match status" value="1"/>
</dbReference>
<dbReference type="PANTHER" id="PTHR42993:SF1">
    <property type="entry name" value="MAOC-LIKE DEHYDRATASE DOMAIN-CONTAINING PROTEIN"/>
    <property type="match status" value="1"/>
</dbReference>